<organism evidence="9 10">
    <name type="scientific">Kribbella soli</name>
    <dbReference type="NCBI Taxonomy" id="1124743"/>
    <lineage>
        <taxon>Bacteria</taxon>
        <taxon>Bacillati</taxon>
        <taxon>Actinomycetota</taxon>
        <taxon>Actinomycetes</taxon>
        <taxon>Propionibacteriales</taxon>
        <taxon>Kribbellaceae</taxon>
        <taxon>Kribbella</taxon>
    </lineage>
</organism>
<protein>
    <submittedName>
        <fullName evidence="9">ABC transporter ATP-binding protein</fullName>
    </submittedName>
</protein>
<dbReference type="PROSITE" id="PS50893">
    <property type="entry name" value="ABC_TRANSPORTER_2"/>
    <property type="match status" value="1"/>
</dbReference>
<dbReference type="Pfam" id="PF00005">
    <property type="entry name" value="ABC_tran"/>
    <property type="match status" value="1"/>
</dbReference>
<dbReference type="SUPFAM" id="SSF52540">
    <property type="entry name" value="P-loop containing nucleoside triphosphate hydrolases"/>
    <property type="match status" value="1"/>
</dbReference>
<dbReference type="NCBIfam" id="TIGR01727">
    <property type="entry name" value="oligo_HPY"/>
    <property type="match status" value="1"/>
</dbReference>
<evidence type="ECO:0000256" key="4">
    <source>
        <dbReference type="ARBA" id="ARBA00022475"/>
    </source>
</evidence>
<dbReference type="GO" id="GO:0016887">
    <property type="term" value="F:ATP hydrolysis activity"/>
    <property type="evidence" value="ECO:0007669"/>
    <property type="project" value="InterPro"/>
</dbReference>
<comment type="caution">
    <text evidence="9">The sequence shown here is derived from an EMBL/GenBank/DDBJ whole genome shotgun (WGS) entry which is preliminary data.</text>
</comment>
<dbReference type="GO" id="GO:0005524">
    <property type="term" value="F:ATP binding"/>
    <property type="evidence" value="ECO:0007669"/>
    <property type="project" value="UniProtKB-KW"/>
</dbReference>
<dbReference type="OrthoDB" id="8481147at2"/>
<evidence type="ECO:0000256" key="1">
    <source>
        <dbReference type="ARBA" id="ARBA00004202"/>
    </source>
</evidence>
<dbReference type="InterPro" id="IPR017871">
    <property type="entry name" value="ABC_transporter-like_CS"/>
</dbReference>
<keyword evidence="6 9" id="KW-0067">ATP-binding</keyword>
<evidence type="ECO:0000256" key="2">
    <source>
        <dbReference type="ARBA" id="ARBA00005417"/>
    </source>
</evidence>
<dbReference type="InterPro" id="IPR003593">
    <property type="entry name" value="AAA+_ATPase"/>
</dbReference>
<evidence type="ECO:0000313" key="10">
    <source>
        <dbReference type="Proteomes" id="UP000292346"/>
    </source>
</evidence>
<comment type="similarity">
    <text evidence="2">Belongs to the ABC transporter superfamily.</text>
</comment>
<evidence type="ECO:0000256" key="5">
    <source>
        <dbReference type="ARBA" id="ARBA00022741"/>
    </source>
</evidence>
<sequence>MSEDALLSVRELRTTFRRDGAEPLTAVDGVSFDVRRGQALAIVGESGSGKSVTMRSVMGILPRTARITGGQALFGGRDLLAIGDKELRKVRGRDIAMVFQSAMEAMNPTLTLERQLTEHLLWHGLCTKAEAKKRAVRALGDVGIPDPEKRIRTYPFQLSGGMRQRAMIAMAMVTEPALLIADEPTTAVDVTVQRQILDLLAELKNRGTGVIMITHDLGVARYFCDDAVVMYAGRVVERAPMDRLLDDPRHPYSVGLLGSGVEVGGRDLPLRPIPGSPPDLSHRPEGCPFHPRCARAELPRCATEQETLTIGPGRDAACWKVAVDA</sequence>
<name>A0A4R0H3K7_9ACTN</name>
<keyword evidence="3" id="KW-0813">Transport</keyword>
<dbReference type="InterPro" id="IPR027417">
    <property type="entry name" value="P-loop_NTPase"/>
</dbReference>
<dbReference type="PANTHER" id="PTHR43297">
    <property type="entry name" value="OLIGOPEPTIDE TRANSPORT ATP-BINDING PROTEIN APPD"/>
    <property type="match status" value="1"/>
</dbReference>
<feature type="domain" description="ABC transporter" evidence="8">
    <location>
        <begin position="9"/>
        <end position="257"/>
    </location>
</feature>
<comment type="subcellular location">
    <subcellularLocation>
        <location evidence="1">Cell membrane</location>
        <topology evidence="1">Peripheral membrane protein</topology>
    </subcellularLocation>
</comment>
<keyword evidence="5" id="KW-0547">Nucleotide-binding</keyword>
<dbReference type="Gene3D" id="3.40.50.300">
    <property type="entry name" value="P-loop containing nucleotide triphosphate hydrolases"/>
    <property type="match status" value="1"/>
</dbReference>
<dbReference type="RefSeq" id="WP_131345513.1">
    <property type="nucleotide sequence ID" value="NZ_SJJZ01000004.1"/>
</dbReference>
<keyword evidence="4" id="KW-1003">Cell membrane</keyword>
<dbReference type="Pfam" id="PF08352">
    <property type="entry name" value="oligo_HPY"/>
    <property type="match status" value="1"/>
</dbReference>
<dbReference type="EMBL" id="SJJZ01000004">
    <property type="protein sequence ID" value="TCC04323.1"/>
    <property type="molecule type" value="Genomic_DNA"/>
</dbReference>
<dbReference type="InterPro" id="IPR050388">
    <property type="entry name" value="ABC_Ni/Peptide_Import"/>
</dbReference>
<accession>A0A4R0H3K7</accession>
<dbReference type="FunFam" id="3.40.50.300:FF:000016">
    <property type="entry name" value="Oligopeptide ABC transporter ATP-binding component"/>
    <property type="match status" value="1"/>
</dbReference>
<dbReference type="AlphaFoldDB" id="A0A4R0H3K7"/>
<dbReference type="InterPro" id="IPR003439">
    <property type="entry name" value="ABC_transporter-like_ATP-bd"/>
</dbReference>
<dbReference type="PANTHER" id="PTHR43297:SF2">
    <property type="entry name" value="DIPEPTIDE TRANSPORT ATP-BINDING PROTEIN DPPD"/>
    <property type="match status" value="1"/>
</dbReference>
<reference evidence="9 10" key="1">
    <citation type="submission" date="2019-02" db="EMBL/GenBank/DDBJ databases">
        <title>Kribbella capetownensis sp. nov. and Kribbella speibonae sp. nov., isolated from soil.</title>
        <authorList>
            <person name="Curtis S.M."/>
            <person name="Norton I."/>
            <person name="Everest G.J."/>
            <person name="Meyers P.R."/>
        </authorList>
    </citation>
    <scope>NUCLEOTIDE SEQUENCE [LARGE SCALE GENOMIC DNA]</scope>
    <source>
        <strain evidence="9 10">KCTC 29219</strain>
    </source>
</reference>
<dbReference type="SMART" id="SM00382">
    <property type="entry name" value="AAA"/>
    <property type="match status" value="1"/>
</dbReference>
<dbReference type="Proteomes" id="UP000292346">
    <property type="component" value="Unassembled WGS sequence"/>
</dbReference>
<evidence type="ECO:0000313" key="9">
    <source>
        <dbReference type="EMBL" id="TCC04323.1"/>
    </source>
</evidence>
<gene>
    <name evidence="9" type="ORF">E0H45_35215</name>
</gene>
<dbReference type="GO" id="GO:0005886">
    <property type="term" value="C:plasma membrane"/>
    <property type="evidence" value="ECO:0007669"/>
    <property type="project" value="UniProtKB-SubCell"/>
</dbReference>
<dbReference type="GO" id="GO:0015833">
    <property type="term" value="P:peptide transport"/>
    <property type="evidence" value="ECO:0007669"/>
    <property type="project" value="InterPro"/>
</dbReference>
<proteinExistence type="inferred from homology"/>
<evidence type="ECO:0000259" key="8">
    <source>
        <dbReference type="PROSITE" id="PS50893"/>
    </source>
</evidence>
<dbReference type="PROSITE" id="PS00211">
    <property type="entry name" value="ABC_TRANSPORTER_1"/>
    <property type="match status" value="1"/>
</dbReference>
<keyword evidence="7" id="KW-0472">Membrane</keyword>
<evidence type="ECO:0000256" key="3">
    <source>
        <dbReference type="ARBA" id="ARBA00022448"/>
    </source>
</evidence>
<keyword evidence="10" id="KW-1185">Reference proteome</keyword>
<evidence type="ECO:0000256" key="7">
    <source>
        <dbReference type="ARBA" id="ARBA00023136"/>
    </source>
</evidence>
<evidence type="ECO:0000256" key="6">
    <source>
        <dbReference type="ARBA" id="ARBA00022840"/>
    </source>
</evidence>
<dbReference type="CDD" id="cd03257">
    <property type="entry name" value="ABC_NikE_OppD_transporters"/>
    <property type="match status" value="1"/>
</dbReference>
<dbReference type="InterPro" id="IPR013563">
    <property type="entry name" value="Oligopep_ABC_C"/>
</dbReference>